<dbReference type="InterPro" id="IPR004251">
    <property type="entry name" value="Pox_virus_G9/A16"/>
</dbReference>
<feature type="region of interest" description="Disordered" evidence="1">
    <location>
        <begin position="292"/>
        <end position="314"/>
    </location>
</feature>
<dbReference type="EMBL" id="KY523104">
    <property type="protein sequence ID" value="QKU35754.1"/>
    <property type="molecule type" value="Genomic_DNA"/>
</dbReference>
<keyword evidence="2" id="KW-1133">Transmembrane helix</keyword>
<accession>A0A6N1NMZ3</accession>
<reference evidence="3" key="2">
    <citation type="journal article" date="2018" name="Nat. Commun.">
        <title>Tailed giant Tupanvirus possesses the most complete translational apparatus of the known virosphere.</title>
        <authorList>
            <person name="Abrahao J."/>
            <person name="Silva L."/>
            <person name="Silva L.S."/>
            <person name="Khalil J.Y.B."/>
            <person name="Rodrigues R."/>
            <person name="Arantes T."/>
            <person name="Assis F."/>
            <person name="Boratto P."/>
            <person name="Andrade M."/>
            <person name="Kroon E.G."/>
            <person name="Ribeiro B."/>
            <person name="Bergier I."/>
            <person name="Seligmann H."/>
            <person name="Ghigo E."/>
            <person name="Colson P."/>
            <person name="Levasseur A."/>
            <person name="Kroemer G."/>
            <person name="Raoult D."/>
            <person name="La Scola B."/>
        </authorList>
    </citation>
    <scope>NUCLEOTIDE SEQUENCE [LARGE SCALE GENOMIC DNA]</scope>
    <source>
        <strain evidence="3">Soda lake</strain>
    </source>
</reference>
<proteinExistence type="predicted"/>
<reference evidence="3" key="1">
    <citation type="submission" date="2017-01" db="EMBL/GenBank/DDBJ databases">
        <authorList>
            <person name="Assis F.L."/>
            <person name="Abrahao J.S."/>
            <person name="Silva L."/>
            <person name="Khalil J.B."/>
            <person name="Rodrigues R."/>
            <person name="Silva L.S."/>
            <person name="Arantes T."/>
            <person name="Boratto P."/>
            <person name="Andrade M."/>
            <person name="Kroon E.G."/>
            <person name="Ribeiro B."/>
            <person name="Bergier I."/>
            <person name="Seligmann H."/>
            <person name="Ghigo E."/>
            <person name="Colson P."/>
            <person name="Levasseur A."/>
            <person name="Raoult D."/>
            <person name="Scola B.L."/>
        </authorList>
    </citation>
    <scope>NUCLEOTIDE SEQUENCE</scope>
    <source>
        <strain evidence="3">Soda lake</strain>
    </source>
</reference>
<feature type="transmembrane region" description="Helical" evidence="2">
    <location>
        <begin position="323"/>
        <end position="344"/>
    </location>
</feature>
<keyword evidence="2" id="KW-0812">Transmembrane</keyword>
<dbReference type="Pfam" id="PF03003">
    <property type="entry name" value="Pox_G9-A16"/>
    <property type="match status" value="1"/>
</dbReference>
<keyword evidence="2" id="KW-0472">Membrane</keyword>
<name>A0A6N1NMZ3_9VIRU</name>
<sequence length="350" mass="39022">MTEKQPVKFGDDLFICFPQSDNGPQIVYSYIWADGANRAVTGKKTIEEADPYFVNRAGSTGTPDKTPVYNNTVVNIHRRLAGHLDVLYNPDGDGWIQIRDTNWLDPRSQWRIELVNSQSNNDIVHYGDLFRLFNQAQPYNIQYTSHGAGNLYIGNANYNNNSYIMFLPGPVANAKLECCKNNPIFIDPDYCGVLRGNLCNGYCDDILTNYCATNTTDPKCGCLLPASYYTETKLIGLPECIDTRCITGNTYKRKDQCNPNCSYVNCTIDLNNIDLRYIDKVKIRQLCGNQPSAPNGNQPSAPNGDVPTPSTPPATTISSTTRWLIIGGSVVLFILFIVIIVIMLSKNKKN</sequence>
<evidence type="ECO:0000256" key="1">
    <source>
        <dbReference type="SAM" id="MobiDB-lite"/>
    </source>
</evidence>
<organism evidence="3">
    <name type="scientific">Tupanvirus soda lake</name>
    <dbReference type="NCBI Taxonomy" id="2126985"/>
    <lineage>
        <taxon>Viruses</taxon>
        <taxon>Varidnaviria</taxon>
        <taxon>Bamfordvirae</taxon>
        <taxon>Nucleocytoviricota</taxon>
        <taxon>Megaviricetes</taxon>
        <taxon>Imitervirales</taxon>
        <taxon>Mimiviridae</taxon>
        <taxon>Megamimivirinae</taxon>
        <taxon>Tupanvirus</taxon>
        <taxon>Tupanvirus salinum</taxon>
    </lineage>
</organism>
<dbReference type="GeneID" id="80519200"/>
<dbReference type="KEGG" id="vg:80519200"/>
<evidence type="ECO:0000313" key="3">
    <source>
        <dbReference type="EMBL" id="QKU35754.1"/>
    </source>
</evidence>
<dbReference type="RefSeq" id="YP_010782436.1">
    <property type="nucleotide sequence ID" value="NC_075039.1"/>
</dbReference>
<protein>
    <submittedName>
        <fullName evidence="3">Putative virion-associated membrane protein</fullName>
    </submittedName>
</protein>
<feature type="compositionally biased region" description="Polar residues" evidence="1">
    <location>
        <begin position="292"/>
        <end position="301"/>
    </location>
</feature>
<evidence type="ECO:0000256" key="2">
    <source>
        <dbReference type="SAM" id="Phobius"/>
    </source>
</evidence>